<keyword evidence="5" id="KW-1185">Reference proteome</keyword>
<feature type="domain" description="Response regulatory" evidence="3">
    <location>
        <begin position="4"/>
        <end position="122"/>
    </location>
</feature>
<keyword evidence="1 2" id="KW-0597">Phosphoprotein</keyword>
<organism evidence="4 5">
    <name type="scientific">Sporomusa silvacetica DSM 10669</name>
    <dbReference type="NCBI Taxonomy" id="1123289"/>
    <lineage>
        <taxon>Bacteria</taxon>
        <taxon>Bacillati</taxon>
        <taxon>Bacillota</taxon>
        <taxon>Negativicutes</taxon>
        <taxon>Selenomonadales</taxon>
        <taxon>Sporomusaceae</taxon>
        <taxon>Sporomusa</taxon>
    </lineage>
</organism>
<feature type="modified residue" description="4-aspartylphosphate" evidence="2">
    <location>
        <position position="54"/>
    </location>
</feature>
<evidence type="ECO:0000256" key="1">
    <source>
        <dbReference type="ARBA" id="ARBA00022553"/>
    </source>
</evidence>
<evidence type="ECO:0000259" key="3">
    <source>
        <dbReference type="PROSITE" id="PS50110"/>
    </source>
</evidence>
<protein>
    <submittedName>
        <fullName evidence="4">Regulator of RpoS</fullName>
    </submittedName>
</protein>
<sequence>MAYQILLVDDVLLNRKVVKVALSGLPDVTFLEAADGVNALKVIHSETINLIILDLIMPGEIAGFDILREIKASVLYKHIPIIVYSAVSDTASIKQALELGAYDYLIKPLKPQELQTILPEKVKDALQLPPKKDDQQLAGRESCGQAAKVRDQLVIGVVTEEEVASIKYLNDRKAELKLKLKRLIDMDKEELYCTLYDMLIQEMGEVSIACEQWWDEKYDKYQWANIIGDEIELDYDNGQVLVKNMTKESKEHQDDDPEGKSAKI</sequence>
<name>A0ABZ3IEP9_9FIRM</name>
<reference evidence="4" key="1">
    <citation type="submission" date="2024-05" db="EMBL/GenBank/DDBJ databases">
        <title>Isolation and characterization of Sporomusa carbonis sp. nov., a carboxydotrophic hydrogenogen in the genus of Sporomusa isolated from a charcoal burning pile.</title>
        <authorList>
            <person name="Boeer T."/>
            <person name="Rosenbaum F."/>
            <person name="Eysell L."/>
            <person name="Mueller V."/>
            <person name="Daniel R."/>
            <person name="Poehlein A."/>
        </authorList>
    </citation>
    <scope>NUCLEOTIDE SEQUENCE [LARGE SCALE GENOMIC DNA]</scope>
    <source>
        <strain evidence="4">DSM 10669</strain>
    </source>
</reference>
<evidence type="ECO:0000313" key="5">
    <source>
        <dbReference type="Proteomes" id="UP000216752"/>
    </source>
</evidence>
<dbReference type="PROSITE" id="PS50110">
    <property type="entry name" value="RESPONSE_REGULATORY"/>
    <property type="match status" value="1"/>
</dbReference>
<evidence type="ECO:0000256" key="2">
    <source>
        <dbReference type="PROSITE-ProRule" id="PRU00169"/>
    </source>
</evidence>
<dbReference type="InterPro" id="IPR001789">
    <property type="entry name" value="Sig_transdc_resp-reg_receiver"/>
</dbReference>
<gene>
    <name evidence="4" type="primary">rssB_1</name>
    <name evidence="4" type="ORF">SPSIL_000910</name>
</gene>
<evidence type="ECO:0000313" key="4">
    <source>
        <dbReference type="EMBL" id="XFO64002.1"/>
    </source>
</evidence>
<proteinExistence type="predicted"/>
<dbReference type="PANTHER" id="PTHR44591:SF3">
    <property type="entry name" value="RESPONSE REGULATORY DOMAIN-CONTAINING PROTEIN"/>
    <property type="match status" value="1"/>
</dbReference>
<dbReference type="RefSeq" id="WP_094603065.1">
    <property type="nucleotide sequence ID" value="NZ_CP155573.1"/>
</dbReference>
<dbReference type="EMBL" id="CP155573">
    <property type="protein sequence ID" value="XFO64002.1"/>
    <property type="molecule type" value="Genomic_DNA"/>
</dbReference>
<accession>A0ABZ3IEP9</accession>
<dbReference type="Proteomes" id="UP000216752">
    <property type="component" value="Chromosome"/>
</dbReference>
<dbReference type="PANTHER" id="PTHR44591">
    <property type="entry name" value="STRESS RESPONSE REGULATOR PROTEIN 1"/>
    <property type="match status" value="1"/>
</dbReference>
<dbReference type="Gene3D" id="3.40.50.2300">
    <property type="match status" value="1"/>
</dbReference>
<dbReference type="Pfam" id="PF00072">
    <property type="entry name" value="Response_reg"/>
    <property type="match status" value="1"/>
</dbReference>
<dbReference type="InterPro" id="IPR050595">
    <property type="entry name" value="Bact_response_regulator"/>
</dbReference>
<dbReference type="SUPFAM" id="SSF52172">
    <property type="entry name" value="CheY-like"/>
    <property type="match status" value="1"/>
</dbReference>
<dbReference type="SMART" id="SM00448">
    <property type="entry name" value="REC"/>
    <property type="match status" value="1"/>
</dbReference>
<dbReference type="InterPro" id="IPR011006">
    <property type="entry name" value="CheY-like_superfamily"/>
</dbReference>